<dbReference type="EMBL" id="BT023634">
    <property type="protein sequence ID" value="AAY85034.1"/>
    <property type="molecule type" value="mRNA"/>
</dbReference>
<dbReference type="PRINTS" id="PR00947">
    <property type="entry name" value="CUTICLE"/>
</dbReference>
<dbReference type="VEuPathDB" id="VectorBase:FBgn0036110"/>
<dbReference type="PANTHER" id="PTHR10380">
    <property type="entry name" value="CUTICLE PROTEIN"/>
    <property type="match status" value="1"/>
</dbReference>
<dbReference type="HOGENOM" id="CLU_065450_3_1_1"/>
<evidence type="ECO:0000256" key="2">
    <source>
        <dbReference type="PROSITE-ProRule" id="PRU00497"/>
    </source>
</evidence>
<keyword evidence="3" id="KW-0732">Signal</keyword>
<dbReference type="Pfam" id="PF00379">
    <property type="entry name" value="Chitin_bind_4"/>
    <property type="match status" value="1"/>
</dbReference>
<dbReference type="GO" id="GO:0042302">
    <property type="term" value="F:structural constituent of cuticle"/>
    <property type="evidence" value="ECO:0007669"/>
    <property type="project" value="UniProtKB-UniRule"/>
</dbReference>
<evidence type="ECO:0000313" key="4">
    <source>
        <dbReference type="EMBL" id="AAY85034.1"/>
    </source>
</evidence>
<dbReference type="InterPro" id="IPR050468">
    <property type="entry name" value="Cuticle_Struct_Prot"/>
</dbReference>
<reference evidence="4" key="1">
    <citation type="submission" date="2005-06" db="EMBL/GenBank/DDBJ databases">
        <authorList>
            <person name="Stapleton M."/>
            <person name="Carlson J."/>
            <person name="Chavez C."/>
            <person name="Frise E."/>
            <person name="George R."/>
            <person name="Pacleb J."/>
            <person name="Park S."/>
            <person name="Wan K."/>
            <person name="Yu C."/>
            <person name="Celniker S."/>
        </authorList>
    </citation>
    <scope>NUCLEOTIDE SEQUENCE</scope>
</reference>
<organism evidence="4">
    <name type="scientific">Drosophila melanogaster</name>
    <name type="common">Fruit fly</name>
    <dbReference type="NCBI Taxonomy" id="7227"/>
    <lineage>
        <taxon>Eukaryota</taxon>
        <taxon>Metazoa</taxon>
        <taxon>Ecdysozoa</taxon>
        <taxon>Arthropoda</taxon>
        <taxon>Hexapoda</taxon>
        <taxon>Insecta</taxon>
        <taxon>Pterygota</taxon>
        <taxon>Neoptera</taxon>
        <taxon>Endopterygota</taxon>
        <taxon>Diptera</taxon>
        <taxon>Brachycera</taxon>
        <taxon>Muscomorpha</taxon>
        <taxon>Ephydroidea</taxon>
        <taxon>Drosophilidae</taxon>
        <taxon>Drosophila</taxon>
        <taxon>Sophophora</taxon>
    </lineage>
</organism>
<dbReference type="Bgee" id="FBgn0036110">
    <property type="expression patterns" value="Expressed in spermatid in male reproductive gland and 14 other cell types or tissues"/>
</dbReference>
<dbReference type="OrthoDB" id="6379191at2759"/>
<keyword evidence="1 2" id="KW-0193">Cuticle</keyword>
<feature type="non-terminal residue" evidence="4">
    <location>
        <position position="1"/>
    </location>
</feature>
<dbReference type="ExpressionAtlas" id="Q4QPY2">
    <property type="expression patterns" value="baseline and differential"/>
</dbReference>
<protein>
    <submittedName>
        <fullName evidence="4">IP05675p</fullName>
    </submittedName>
</protein>
<dbReference type="PROSITE" id="PS00233">
    <property type="entry name" value="CHIT_BIND_RR_1"/>
    <property type="match status" value="1"/>
</dbReference>
<name>Q4QPY2_DROME</name>
<evidence type="ECO:0000256" key="3">
    <source>
        <dbReference type="SAM" id="SignalP"/>
    </source>
</evidence>
<feature type="chain" id="PRO_5004241944" evidence="3">
    <location>
        <begin position="25"/>
        <end position="128"/>
    </location>
</feature>
<dbReference type="AlphaFoldDB" id="Q4QPY2"/>
<dbReference type="PROSITE" id="PS51155">
    <property type="entry name" value="CHIT_BIND_RR_2"/>
    <property type="match status" value="1"/>
</dbReference>
<proteinExistence type="evidence at transcript level"/>
<dbReference type="PANTHER" id="PTHR10380:SF237">
    <property type="entry name" value="CUTICULAR PROTEIN 65AU, ISOFORM A-RELATED"/>
    <property type="match status" value="1"/>
</dbReference>
<dbReference type="InterPro" id="IPR031311">
    <property type="entry name" value="CHIT_BIND_RR_consensus"/>
</dbReference>
<sequence>SKSNTKMIKTALIISLFLVAAIRAADESQAETTKYRNEIKPDGSYSWEYGTSNGIDAQESGVGGVQAAGSVSYAAPDGTPIQLEYTADENGYRPTGAHLPTPPPIPDYILKALAYIEAHPFQRIQLKK</sequence>
<feature type="signal peptide" evidence="3">
    <location>
        <begin position="1"/>
        <end position="24"/>
    </location>
</feature>
<evidence type="ECO:0000256" key="1">
    <source>
        <dbReference type="ARBA" id="ARBA00022460"/>
    </source>
</evidence>
<accession>Q4QPY2</accession>
<dbReference type="InterPro" id="IPR000618">
    <property type="entry name" value="Insect_cuticle"/>
</dbReference>